<organism evidence="12 13">
    <name type="scientific">Macaca fascicularis</name>
    <name type="common">Crab-eating macaque</name>
    <name type="synonym">Cynomolgus monkey</name>
    <dbReference type="NCBI Taxonomy" id="9541"/>
    <lineage>
        <taxon>Eukaryota</taxon>
        <taxon>Metazoa</taxon>
        <taxon>Chordata</taxon>
        <taxon>Craniata</taxon>
        <taxon>Vertebrata</taxon>
        <taxon>Euteleostomi</taxon>
        <taxon>Mammalia</taxon>
        <taxon>Eutheria</taxon>
        <taxon>Euarchontoglires</taxon>
        <taxon>Primates</taxon>
        <taxon>Haplorrhini</taxon>
        <taxon>Catarrhini</taxon>
        <taxon>Cercopithecidae</taxon>
        <taxon>Cercopithecinae</taxon>
        <taxon>Macaca</taxon>
    </lineage>
</organism>
<keyword evidence="13" id="KW-1185">Reference proteome</keyword>
<feature type="transmembrane region" description="Helical" evidence="11">
    <location>
        <begin position="215"/>
        <end position="236"/>
    </location>
</feature>
<keyword evidence="2" id="KW-0963">Cytoplasm</keyword>
<evidence type="ECO:0000256" key="5">
    <source>
        <dbReference type="ARBA" id="ARBA00022691"/>
    </source>
</evidence>
<evidence type="ECO:0000256" key="6">
    <source>
        <dbReference type="ARBA" id="ARBA00038029"/>
    </source>
</evidence>
<keyword evidence="11" id="KW-0472">Membrane</keyword>
<dbReference type="Ensembl" id="ENSMFAT00000077787.1">
    <property type="protein sequence ID" value="ENSMFAP00000053061.1"/>
    <property type="gene ID" value="ENSMFAG00000041805.2"/>
</dbReference>
<evidence type="ECO:0000313" key="13">
    <source>
        <dbReference type="Proteomes" id="UP000233100"/>
    </source>
</evidence>
<feature type="region of interest" description="Disordered" evidence="10">
    <location>
        <begin position="1"/>
        <end position="142"/>
    </location>
</feature>
<accession>A0A7N9CJT6</accession>
<proteinExistence type="inferred from homology"/>
<evidence type="ECO:0000313" key="12">
    <source>
        <dbReference type="Ensembl" id="ENSMFAP00000053061.1"/>
    </source>
</evidence>
<evidence type="ECO:0000256" key="1">
    <source>
        <dbReference type="ARBA" id="ARBA00004496"/>
    </source>
</evidence>
<reference evidence="12 13" key="1">
    <citation type="submission" date="2013-03" db="EMBL/GenBank/DDBJ databases">
        <authorList>
            <person name="Warren W."/>
            <person name="Wilson R.K."/>
        </authorList>
    </citation>
    <scope>NUCLEOTIDE SEQUENCE</scope>
</reference>
<evidence type="ECO:0000256" key="3">
    <source>
        <dbReference type="ARBA" id="ARBA00022603"/>
    </source>
</evidence>
<comment type="subcellular location">
    <subcellularLocation>
        <location evidence="1">Cytoplasm</location>
    </subcellularLocation>
</comment>
<feature type="compositionally biased region" description="Low complexity" evidence="10">
    <location>
        <begin position="22"/>
        <end position="37"/>
    </location>
</feature>
<evidence type="ECO:0000256" key="9">
    <source>
        <dbReference type="ARBA" id="ARBA00049497"/>
    </source>
</evidence>
<dbReference type="Proteomes" id="UP000233100">
    <property type="component" value="Chromosome 12"/>
</dbReference>
<dbReference type="GeneTree" id="ENSGT00940000157249"/>
<protein>
    <recommendedName>
        <fullName evidence="7">Protein N-lysine methyltransferase METTL21A</fullName>
    </recommendedName>
    <alternativeName>
        <fullName evidence="8">Methyltransferase-like protein 21A</fullName>
    </alternativeName>
</protein>
<evidence type="ECO:0000256" key="2">
    <source>
        <dbReference type="ARBA" id="ARBA00022490"/>
    </source>
</evidence>
<evidence type="ECO:0000256" key="8">
    <source>
        <dbReference type="ARBA" id="ARBA00041632"/>
    </source>
</evidence>
<evidence type="ECO:0000256" key="4">
    <source>
        <dbReference type="ARBA" id="ARBA00022679"/>
    </source>
</evidence>
<name>A0A7N9CJT6_MACFA</name>
<dbReference type="GO" id="GO:0032991">
    <property type="term" value="C:protein-containing complex"/>
    <property type="evidence" value="ECO:0007669"/>
    <property type="project" value="TreeGrafter"/>
</dbReference>
<comment type="catalytic activity">
    <reaction evidence="9">
        <text>L-lysyl-[protein] + 3 S-adenosyl-L-methionine = N(6),N(6),N(6)-trimethyl-L-lysyl-[protein] + 3 S-adenosyl-L-homocysteine + 3 H(+)</text>
        <dbReference type="Rhea" id="RHEA:54192"/>
        <dbReference type="Rhea" id="RHEA-COMP:9752"/>
        <dbReference type="Rhea" id="RHEA-COMP:13826"/>
        <dbReference type="ChEBI" id="CHEBI:15378"/>
        <dbReference type="ChEBI" id="CHEBI:29969"/>
        <dbReference type="ChEBI" id="CHEBI:57856"/>
        <dbReference type="ChEBI" id="CHEBI:59789"/>
        <dbReference type="ChEBI" id="CHEBI:61961"/>
    </reaction>
    <physiologicalReaction direction="left-to-right" evidence="9">
        <dbReference type="Rhea" id="RHEA:54193"/>
    </physiologicalReaction>
</comment>
<reference evidence="12" key="3">
    <citation type="submission" date="2025-09" db="UniProtKB">
        <authorList>
            <consortium name="Ensembl"/>
        </authorList>
    </citation>
    <scope>IDENTIFICATION</scope>
</reference>
<reference evidence="12" key="2">
    <citation type="submission" date="2025-08" db="UniProtKB">
        <authorList>
            <consortium name="Ensembl"/>
        </authorList>
    </citation>
    <scope>IDENTIFICATION</scope>
</reference>
<comment type="similarity">
    <text evidence="6">Belongs to the methyltransferase superfamily. METTL21 family.</text>
</comment>
<keyword evidence="5" id="KW-0949">S-adenosyl-L-methionine</keyword>
<dbReference type="PANTHER" id="PTHR14614:SF14">
    <property type="entry name" value="PROTEIN N-LYSINE METHYLTRANSFERASE METTL21A"/>
    <property type="match status" value="1"/>
</dbReference>
<evidence type="ECO:0000256" key="11">
    <source>
        <dbReference type="SAM" id="Phobius"/>
    </source>
</evidence>
<dbReference type="PANTHER" id="PTHR14614">
    <property type="entry name" value="HEPATOCELLULAR CARCINOMA-ASSOCIATED ANTIGEN"/>
    <property type="match status" value="1"/>
</dbReference>
<evidence type="ECO:0000256" key="10">
    <source>
        <dbReference type="SAM" id="MobiDB-lite"/>
    </source>
</evidence>
<dbReference type="Pfam" id="PF10294">
    <property type="entry name" value="Methyltransf_16"/>
    <property type="match status" value="1"/>
</dbReference>
<dbReference type="GO" id="GO:0032259">
    <property type="term" value="P:methylation"/>
    <property type="evidence" value="ECO:0007669"/>
    <property type="project" value="UniProtKB-KW"/>
</dbReference>
<dbReference type="Gene3D" id="3.40.50.150">
    <property type="entry name" value="Vaccinia Virus protein VP39"/>
    <property type="match status" value="1"/>
</dbReference>
<keyword evidence="3" id="KW-0489">Methyltransferase</keyword>
<dbReference type="AlphaFoldDB" id="A0A7N9CJT6"/>
<keyword evidence="4" id="KW-0808">Transferase</keyword>
<dbReference type="GO" id="GO:0008168">
    <property type="term" value="F:methyltransferase activity"/>
    <property type="evidence" value="ECO:0007669"/>
    <property type="project" value="UniProtKB-KW"/>
</dbReference>
<dbReference type="InterPro" id="IPR029063">
    <property type="entry name" value="SAM-dependent_MTases_sf"/>
</dbReference>
<dbReference type="InterPro" id="IPR019410">
    <property type="entry name" value="Methyltransf_16"/>
</dbReference>
<dbReference type="GO" id="GO:0005829">
    <property type="term" value="C:cytosol"/>
    <property type="evidence" value="ECO:0007669"/>
    <property type="project" value="TreeGrafter"/>
</dbReference>
<dbReference type="Bgee" id="ENSMFAG00000041805">
    <property type="expression patterns" value="Expressed in frontal cortex and 13 other cell types or tissues"/>
</dbReference>
<keyword evidence="11" id="KW-1133">Transmembrane helix</keyword>
<evidence type="ECO:0000256" key="7">
    <source>
        <dbReference type="ARBA" id="ARBA00040801"/>
    </source>
</evidence>
<sequence>VAFPSGWESPGHPTLSLRTRGCSAPRSRSRSCPHSASLGGRGNGLGRPCTWGCTRENPGPPFPQRHSSSAPRPGSALGSGDTCRGGVPGDRKRVAPGRGGQPPPPPRGLFKAGGFRSQSGAGKAERAGPTRGRLPSRLSRGQGAGGMALVPYEETTELGLQKFHKPLATFSFANHTIQIRQDWRHLGVAAVVWDAAIVLSTYLEMGAVELRGRSAVELGAGTGLVGIVAALLAVIWKAMCLDSEAIGWMPPGLLSSQRGDRCSGVAQLP</sequence>
<keyword evidence="11" id="KW-0812">Transmembrane</keyword>